<sequence>MEIHVQELAKANARVPLKADLNTDWLQEVRKDVLKSGPIKVALEAYGQVGIAHIEGELSLDLEMACSRCLEPVHETIVVPFHERFKPASAKHGAEDEEIIVVEEDKVDLEPLVEETMLLALPFTPMCREDCKGLCHSCGANLNESACGCQTERIDPRLAALKDLFKDDK</sequence>
<proteinExistence type="predicted"/>
<dbReference type="RefSeq" id="WP_148928189.1">
    <property type="nucleotide sequence ID" value="NZ_VNHS01000002.1"/>
</dbReference>
<name>A0A5S5CEC0_9BACL</name>
<dbReference type="OrthoDB" id="9790372at2"/>
<dbReference type="PANTHER" id="PTHR34374:SF1">
    <property type="entry name" value="LARGE RIBOSOMAL RNA SUBUNIT ACCUMULATION PROTEIN YCED HOMOLOG 1, CHLOROPLASTIC"/>
    <property type="match status" value="1"/>
</dbReference>
<keyword evidence="2" id="KW-1185">Reference proteome</keyword>
<evidence type="ECO:0000313" key="2">
    <source>
        <dbReference type="Proteomes" id="UP000323257"/>
    </source>
</evidence>
<dbReference type="Pfam" id="PF02620">
    <property type="entry name" value="YceD"/>
    <property type="match status" value="1"/>
</dbReference>
<accession>A0A5S5CEC0</accession>
<protein>
    <recommendedName>
        <fullName evidence="3">Metal-binding protein</fullName>
    </recommendedName>
</protein>
<evidence type="ECO:0008006" key="3">
    <source>
        <dbReference type="Google" id="ProtNLM"/>
    </source>
</evidence>
<gene>
    <name evidence="1" type="ORF">BCM02_102255</name>
</gene>
<dbReference type="AlphaFoldDB" id="A0A5S5CEC0"/>
<dbReference type="PANTHER" id="PTHR34374">
    <property type="entry name" value="LARGE RIBOSOMAL RNA SUBUNIT ACCUMULATION PROTEIN YCED HOMOLOG 1, CHLOROPLASTIC"/>
    <property type="match status" value="1"/>
</dbReference>
<dbReference type="Proteomes" id="UP000323257">
    <property type="component" value="Unassembled WGS sequence"/>
</dbReference>
<evidence type="ECO:0000313" key="1">
    <source>
        <dbReference type="EMBL" id="TYP77694.1"/>
    </source>
</evidence>
<reference evidence="1 2" key="1">
    <citation type="submission" date="2019-07" db="EMBL/GenBank/DDBJ databases">
        <title>Genomic Encyclopedia of Type Strains, Phase III (KMG-III): the genomes of soil and plant-associated and newly described type strains.</title>
        <authorList>
            <person name="Whitman W."/>
        </authorList>
    </citation>
    <scope>NUCLEOTIDE SEQUENCE [LARGE SCALE GENOMIC DNA]</scope>
    <source>
        <strain evidence="1 2">BL24</strain>
    </source>
</reference>
<comment type="caution">
    <text evidence="1">The sequence shown here is derived from an EMBL/GenBank/DDBJ whole genome shotgun (WGS) entry which is preliminary data.</text>
</comment>
<dbReference type="InterPro" id="IPR003772">
    <property type="entry name" value="YceD"/>
</dbReference>
<organism evidence="1 2">
    <name type="scientific">Paenibacillus methanolicus</name>
    <dbReference type="NCBI Taxonomy" id="582686"/>
    <lineage>
        <taxon>Bacteria</taxon>
        <taxon>Bacillati</taxon>
        <taxon>Bacillota</taxon>
        <taxon>Bacilli</taxon>
        <taxon>Bacillales</taxon>
        <taxon>Paenibacillaceae</taxon>
        <taxon>Paenibacillus</taxon>
    </lineage>
</organism>
<dbReference type="EMBL" id="VNHS01000002">
    <property type="protein sequence ID" value="TYP77694.1"/>
    <property type="molecule type" value="Genomic_DNA"/>
</dbReference>